<dbReference type="Pfam" id="PF00271">
    <property type="entry name" value="Helicase_C"/>
    <property type="match status" value="1"/>
</dbReference>
<dbReference type="SMART" id="SM00490">
    <property type="entry name" value="HELICc"/>
    <property type="match status" value="1"/>
</dbReference>
<feature type="domain" description="Helicase ATP-binding" evidence="1">
    <location>
        <begin position="18"/>
        <end position="190"/>
    </location>
</feature>
<dbReference type="GO" id="GO:0005524">
    <property type="term" value="F:ATP binding"/>
    <property type="evidence" value="ECO:0007669"/>
    <property type="project" value="InterPro"/>
</dbReference>
<evidence type="ECO:0000259" key="1">
    <source>
        <dbReference type="PROSITE" id="PS51192"/>
    </source>
</evidence>
<reference evidence="3" key="1">
    <citation type="submission" date="2022-07" db="EMBL/GenBank/DDBJ databases">
        <title>Alkalimarinus sp. nov., isolated from gut of a Alitta virens.</title>
        <authorList>
            <person name="Yang A.I."/>
            <person name="Shin N.-R."/>
        </authorList>
    </citation>
    <scope>NUCLEOTIDE SEQUENCE</scope>
    <source>
        <strain evidence="3">FA028</strain>
    </source>
</reference>
<keyword evidence="3" id="KW-0067">ATP-binding</keyword>
<dbReference type="KEGG" id="asem:NNL22_11235"/>
<proteinExistence type="predicted"/>
<dbReference type="PANTHER" id="PTHR47396">
    <property type="entry name" value="TYPE I RESTRICTION ENZYME ECOKI R PROTEIN"/>
    <property type="match status" value="1"/>
</dbReference>
<sequence length="606" mass="68272">MAFILRNYQRDAVKATIEHFRKSDESAVIVLPTGAGKSLVIAELARLAKRKILVLAHVKELVEQNHAKYESYGLTASIYSAGLKQKSTAQQVTFASIQSVARNLDAFSESYSLVIIDECHRVSGEVDENLKHSSSGDTQKDTSVNESQYLQLTRKLKSHNPGLKVLGLTATPYRMGIGWIYRYHYHGYTRADDTRPFSHCIYELPLNYMIKNGYLTPPKVVDAAIAHYDFSSLNANSNGQYNEREVNELLARYPRVTQGIIEQIKMLANGEPSRQGVMIFAASINHAKEITGYLNAKETALITGDTPPNQRTELISRFKSRELKFLVNVAVLTTGFDAPHVDMIAILRPTESVSLYQQIVGRGLRLSDGKTDCLVVDYAGNGFDLFYPEVGAAKPSSESVPVMVHCPKCEFANTFWGITDDQGQLIEHYGRKCWGYELIESGERVSCDYRFRFKECRLCGAENDIAARQCARCHEAIIDPDDQLKAALRLKNAMVIRCAGVTFEESKGRLKIIYHDEQGVELSEHFDLSHKGHCHIFNQYFGRRFKRGTVPKKFTAIAQVIESADAFTAPDYVIARKVTGKARADIWRVKERIFDYQGAYRKANEM</sequence>
<dbReference type="Gene3D" id="3.40.50.300">
    <property type="entry name" value="P-loop containing nucleotide triphosphate hydrolases"/>
    <property type="match status" value="2"/>
</dbReference>
<keyword evidence="3" id="KW-0378">Hydrolase</keyword>
<keyword evidence="3" id="KW-0347">Helicase</keyword>
<dbReference type="RefSeq" id="WP_251809754.1">
    <property type="nucleotide sequence ID" value="NZ_CP101527.1"/>
</dbReference>
<dbReference type="PANTHER" id="PTHR47396:SF1">
    <property type="entry name" value="ATP-DEPENDENT HELICASE IRC3-RELATED"/>
    <property type="match status" value="1"/>
</dbReference>
<dbReference type="GO" id="GO:0005829">
    <property type="term" value="C:cytosol"/>
    <property type="evidence" value="ECO:0007669"/>
    <property type="project" value="TreeGrafter"/>
</dbReference>
<evidence type="ECO:0000313" key="4">
    <source>
        <dbReference type="Proteomes" id="UP001164472"/>
    </source>
</evidence>
<dbReference type="GO" id="GO:0006412">
    <property type="term" value="P:translation"/>
    <property type="evidence" value="ECO:0007669"/>
    <property type="project" value="InterPro"/>
</dbReference>
<dbReference type="GO" id="GO:0003677">
    <property type="term" value="F:DNA binding"/>
    <property type="evidence" value="ECO:0007669"/>
    <property type="project" value="InterPro"/>
</dbReference>
<evidence type="ECO:0000259" key="2">
    <source>
        <dbReference type="PROSITE" id="PS51194"/>
    </source>
</evidence>
<dbReference type="SUPFAM" id="SSF57829">
    <property type="entry name" value="Zn-binding ribosomal proteins"/>
    <property type="match status" value="1"/>
</dbReference>
<keyword evidence="4" id="KW-1185">Reference proteome</keyword>
<dbReference type="InterPro" id="IPR027417">
    <property type="entry name" value="P-loop_NTPase"/>
</dbReference>
<dbReference type="EMBL" id="CP101527">
    <property type="protein sequence ID" value="UZW73613.1"/>
    <property type="molecule type" value="Genomic_DNA"/>
</dbReference>
<dbReference type="PROSITE" id="PS51194">
    <property type="entry name" value="HELICASE_CTER"/>
    <property type="match status" value="1"/>
</dbReference>
<accession>A0A9E8KMN8</accession>
<dbReference type="SMART" id="SM00487">
    <property type="entry name" value="DEXDc"/>
    <property type="match status" value="1"/>
</dbReference>
<dbReference type="InterPro" id="IPR050742">
    <property type="entry name" value="Helicase_Restrict-Modif_Enz"/>
</dbReference>
<name>A0A9E8KMN8_9ALTE</name>
<keyword evidence="3" id="KW-0547">Nucleotide-binding</keyword>
<evidence type="ECO:0000313" key="3">
    <source>
        <dbReference type="EMBL" id="UZW73613.1"/>
    </source>
</evidence>
<dbReference type="InterPro" id="IPR014001">
    <property type="entry name" value="Helicase_ATP-bd"/>
</dbReference>
<dbReference type="SUPFAM" id="SSF52540">
    <property type="entry name" value="P-loop containing nucleoside triphosphate hydrolases"/>
    <property type="match status" value="1"/>
</dbReference>
<dbReference type="InterPro" id="IPR011332">
    <property type="entry name" value="Ribosomal_zn-bd"/>
</dbReference>
<dbReference type="GO" id="GO:0016787">
    <property type="term" value="F:hydrolase activity"/>
    <property type="evidence" value="ECO:0007669"/>
    <property type="project" value="InterPro"/>
</dbReference>
<dbReference type="InterPro" id="IPR001650">
    <property type="entry name" value="Helicase_C-like"/>
</dbReference>
<dbReference type="AlphaFoldDB" id="A0A9E8KMN8"/>
<gene>
    <name evidence="3" type="ORF">NNL22_11235</name>
</gene>
<dbReference type="InterPro" id="IPR006935">
    <property type="entry name" value="Helicase/UvrB_N"/>
</dbReference>
<dbReference type="GO" id="GO:0004386">
    <property type="term" value="F:helicase activity"/>
    <property type="evidence" value="ECO:0007669"/>
    <property type="project" value="UniProtKB-KW"/>
</dbReference>
<dbReference type="Proteomes" id="UP001164472">
    <property type="component" value="Chromosome"/>
</dbReference>
<feature type="domain" description="Helicase C-terminal" evidence="2">
    <location>
        <begin position="263"/>
        <end position="408"/>
    </location>
</feature>
<dbReference type="PROSITE" id="PS51192">
    <property type="entry name" value="HELICASE_ATP_BIND_1"/>
    <property type="match status" value="1"/>
</dbReference>
<organism evidence="3 4">
    <name type="scientific">Alkalimarinus sediminis</name>
    <dbReference type="NCBI Taxonomy" id="1632866"/>
    <lineage>
        <taxon>Bacteria</taxon>
        <taxon>Pseudomonadati</taxon>
        <taxon>Pseudomonadota</taxon>
        <taxon>Gammaproteobacteria</taxon>
        <taxon>Alteromonadales</taxon>
        <taxon>Alteromonadaceae</taxon>
        <taxon>Alkalimarinus</taxon>
    </lineage>
</organism>
<protein>
    <submittedName>
        <fullName evidence="3">DEAD/DEAH box helicase</fullName>
    </submittedName>
</protein>
<dbReference type="Pfam" id="PF04851">
    <property type="entry name" value="ResIII"/>
    <property type="match status" value="1"/>
</dbReference>
<dbReference type="CDD" id="cd18799">
    <property type="entry name" value="SF2_C_EcoAI-like"/>
    <property type="match status" value="1"/>
</dbReference>